<dbReference type="EMBL" id="FOYZ01000001">
    <property type="protein sequence ID" value="SFR57238.1"/>
    <property type="molecule type" value="Genomic_DNA"/>
</dbReference>
<feature type="transmembrane region" description="Helical" evidence="1">
    <location>
        <begin position="54"/>
        <end position="79"/>
    </location>
</feature>
<dbReference type="STRING" id="37658.SAMN05661086_00218"/>
<feature type="transmembrane region" description="Helical" evidence="1">
    <location>
        <begin position="111"/>
        <end position="132"/>
    </location>
</feature>
<feature type="transmembrane region" description="Helical" evidence="1">
    <location>
        <begin position="20"/>
        <end position="42"/>
    </location>
</feature>
<feature type="transmembrane region" description="Helical" evidence="1">
    <location>
        <begin position="190"/>
        <end position="208"/>
    </location>
</feature>
<accession>A0A1I6HS82</accession>
<feature type="transmembrane region" description="Helical" evidence="1">
    <location>
        <begin position="244"/>
        <end position="264"/>
    </location>
</feature>
<evidence type="ECO:0000313" key="2">
    <source>
        <dbReference type="EMBL" id="SFR57238.1"/>
    </source>
</evidence>
<keyword evidence="1" id="KW-0472">Membrane</keyword>
<keyword evidence="3" id="KW-1185">Reference proteome</keyword>
<evidence type="ECO:0000256" key="1">
    <source>
        <dbReference type="SAM" id="Phobius"/>
    </source>
</evidence>
<proteinExistence type="predicted"/>
<organism evidence="2 3">
    <name type="scientific">Anaeromicropila populeti</name>
    <dbReference type="NCBI Taxonomy" id="37658"/>
    <lineage>
        <taxon>Bacteria</taxon>
        <taxon>Bacillati</taxon>
        <taxon>Bacillota</taxon>
        <taxon>Clostridia</taxon>
        <taxon>Lachnospirales</taxon>
        <taxon>Lachnospiraceae</taxon>
        <taxon>Anaeromicropila</taxon>
    </lineage>
</organism>
<gene>
    <name evidence="2" type="ORF">SAMN05661086_00218</name>
</gene>
<evidence type="ECO:0000313" key="3">
    <source>
        <dbReference type="Proteomes" id="UP000199659"/>
    </source>
</evidence>
<reference evidence="2 3" key="1">
    <citation type="submission" date="2016-10" db="EMBL/GenBank/DDBJ databases">
        <authorList>
            <person name="de Groot N.N."/>
        </authorList>
    </citation>
    <scope>NUCLEOTIDE SEQUENCE [LARGE SCALE GENOMIC DNA]</scope>
    <source>
        <strain evidence="2 3">743A</strain>
    </source>
</reference>
<dbReference type="RefSeq" id="WP_092558843.1">
    <property type="nucleotide sequence ID" value="NZ_FOYZ01000001.1"/>
</dbReference>
<feature type="transmembrane region" description="Helical" evidence="1">
    <location>
        <begin position="138"/>
        <end position="155"/>
    </location>
</feature>
<feature type="transmembrane region" description="Helical" evidence="1">
    <location>
        <begin position="214"/>
        <end position="232"/>
    </location>
</feature>
<name>A0A1I6HS82_9FIRM</name>
<keyword evidence="1" id="KW-0812">Transmembrane</keyword>
<dbReference type="Proteomes" id="UP000199659">
    <property type="component" value="Unassembled WGS sequence"/>
</dbReference>
<sequence length="327" mass="36423">MTNLLEFKERLNQIYQRGGIYIKPVMRFLLSFIVFSVINGNIGYDTRLSSTPVVLLLSLLGAFTSSSVFVLLAGVVSVLHIYSESVILAVILVGMLFIIYFLLLRFTPQMGYAVLAVPVLYLLNIPFAIPIYLGLTSGPIAIIPLSCGVIIYYLFKVIKTAVMTNGAGAMADVLGLYKYVVDNLLNNKEMVLALVVFAVILLLTYFIRNLSINYAFYIAIIAAAVVNVLALLMGELALGITNQIGTIILGSLGSGIIVFIIQFFRLTLDFSTVEYTQFEDDDYYYYVKAVPKVKIAVSKKDVKRINAQRNVSKVRRHTEEKADEDFR</sequence>
<dbReference type="OrthoDB" id="1766220at2"/>
<dbReference type="AlphaFoldDB" id="A0A1I6HS82"/>
<feature type="transmembrane region" description="Helical" evidence="1">
    <location>
        <begin position="85"/>
        <end position="104"/>
    </location>
</feature>
<protein>
    <submittedName>
        <fullName evidence="2">Uncharacterized protein</fullName>
    </submittedName>
</protein>
<keyword evidence="1" id="KW-1133">Transmembrane helix</keyword>